<dbReference type="PANTHER" id="PTHR31157">
    <property type="entry name" value="SCP DOMAIN-CONTAINING PROTEIN"/>
    <property type="match status" value="1"/>
</dbReference>
<gene>
    <name evidence="3" type="ORF">ICL16_13250</name>
</gene>
<feature type="region of interest" description="Disordered" evidence="1">
    <location>
        <begin position="83"/>
        <end position="103"/>
    </location>
</feature>
<proteinExistence type="predicted"/>
<protein>
    <submittedName>
        <fullName evidence="3">CAP domain-containing protein</fullName>
    </submittedName>
</protein>
<evidence type="ECO:0000256" key="1">
    <source>
        <dbReference type="SAM" id="MobiDB-lite"/>
    </source>
</evidence>
<accession>A0A8J7BX43</accession>
<keyword evidence="4" id="KW-1185">Reference proteome</keyword>
<dbReference type="EMBL" id="JACXAE010000048">
    <property type="protein sequence ID" value="MBD2773012.1"/>
    <property type="molecule type" value="Genomic_DNA"/>
</dbReference>
<name>A0A8J7BX43_9CYAN</name>
<evidence type="ECO:0000259" key="2">
    <source>
        <dbReference type="Pfam" id="PF00188"/>
    </source>
</evidence>
<dbReference type="InterPro" id="IPR035940">
    <property type="entry name" value="CAP_sf"/>
</dbReference>
<evidence type="ECO:0000313" key="4">
    <source>
        <dbReference type="Proteomes" id="UP000629098"/>
    </source>
</evidence>
<organism evidence="3 4">
    <name type="scientific">Iningainema tapete BLCC-T55</name>
    <dbReference type="NCBI Taxonomy" id="2748662"/>
    <lineage>
        <taxon>Bacteria</taxon>
        <taxon>Bacillati</taxon>
        <taxon>Cyanobacteriota</taxon>
        <taxon>Cyanophyceae</taxon>
        <taxon>Nostocales</taxon>
        <taxon>Scytonemataceae</taxon>
        <taxon>Iningainema tapete</taxon>
    </lineage>
</organism>
<dbReference type="PANTHER" id="PTHR31157:SF1">
    <property type="entry name" value="SCP DOMAIN-CONTAINING PROTEIN"/>
    <property type="match status" value="1"/>
</dbReference>
<dbReference type="SUPFAM" id="SSF55797">
    <property type="entry name" value="PR-1-like"/>
    <property type="match status" value="1"/>
</dbReference>
<dbReference type="CDD" id="cd05379">
    <property type="entry name" value="CAP_bacterial"/>
    <property type="match status" value="1"/>
</dbReference>
<comment type="caution">
    <text evidence="3">The sequence shown here is derived from an EMBL/GenBank/DDBJ whole genome shotgun (WGS) entry which is preliminary data.</text>
</comment>
<sequence>MTVTNDSNLDSTASVPAIGEPFSVELENIFLQATPSSHVADPAPIDLATISVIQQVLDIVNSERGRAGLSPLRLQSQLTAAAQAHSNDMAKHNFMSHKGSNGS</sequence>
<dbReference type="InterPro" id="IPR014044">
    <property type="entry name" value="CAP_dom"/>
</dbReference>
<dbReference type="AlphaFoldDB" id="A0A8J7BX43"/>
<dbReference type="Gene3D" id="3.40.33.10">
    <property type="entry name" value="CAP"/>
    <property type="match status" value="1"/>
</dbReference>
<dbReference type="Proteomes" id="UP000629098">
    <property type="component" value="Unassembled WGS sequence"/>
</dbReference>
<reference evidence="3" key="1">
    <citation type="submission" date="2020-09" db="EMBL/GenBank/DDBJ databases">
        <title>Iningainema tapete sp. nov. (Scytonemataceae, Cyanobacteria) from greenhouses in central Florida (USA) produces two types of nodularin with biosynthetic potential for microcystin-LR and anabaenopeptins.</title>
        <authorList>
            <person name="Berthold D.E."/>
            <person name="Lefler F.W."/>
            <person name="Huang I.-S."/>
            <person name="Abdulla H."/>
            <person name="Zimba P.V."/>
            <person name="Laughinghouse H.D. IV."/>
        </authorList>
    </citation>
    <scope>NUCLEOTIDE SEQUENCE</scope>
    <source>
        <strain evidence="3">BLCCT55</strain>
    </source>
</reference>
<dbReference type="Pfam" id="PF00188">
    <property type="entry name" value="CAP"/>
    <property type="match status" value="1"/>
</dbReference>
<evidence type="ECO:0000313" key="3">
    <source>
        <dbReference type="EMBL" id="MBD2773012.1"/>
    </source>
</evidence>
<feature type="domain" description="SCP" evidence="2">
    <location>
        <begin position="57"/>
        <end position="102"/>
    </location>
</feature>